<dbReference type="GO" id="GO:0005524">
    <property type="term" value="F:ATP binding"/>
    <property type="evidence" value="ECO:0007669"/>
    <property type="project" value="UniProtKB-KW"/>
</dbReference>
<feature type="compositionally biased region" description="Pro residues" evidence="7">
    <location>
        <begin position="458"/>
        <end position="472"/>
    </location>
</feature>
<keyword evidence="8" id="KW-0472">Membrane</keyword>
<keyword evidence="5" id="KW-0418">Kinase</keyword>
<keyword evidence="6" id="KW-0175">Coiled coil</keyword>
<protein>
    <recommendedName>
        <fullName evidence="2">histidine kinase</fullName>
        <ecNumber evidence="2">2.7.13.3</ecNumber>
    </recommendedName>
</protein>
<evidence type="ECO:0000256" key="5">
    <source>
        <dbReference type="ARBA" id="ARBA00022777"/>
    </source>
</evidence>
<dbReference type="PANTHER" id="PTHR45436:SF5">
    <property type="entry name" value="SENSOR HISTIDINE KINASE TRCS"/>
    <property type="match status" value="1"/>
</dbReference>
<dbReference type="EMBL" id="JARULZ010000001">
    <property type="protein sequence ID" value="MEH0634511.1"/>
    <property type="molecule type" value="Genomic_DNA"/>
</dbReference>
<evidence type="ECO:0000256" key="4">
    <source>
        <dbReference type="ARBA" id="ARBA00022679"/>
    </source>
</evidence>
<evidence type="ECO:0000313" key="11">
    <source>
        <dbReference type="Proteomes" id="UP001310290"/>
    </source>
</evidence>
<keyword evidence="10" id="KW-0067">ATP-binding</keyword>
<feature type="compositionally biased region" description="Basic and acidic residues" evidence="7">
    <location>
        <begin position="593"/>
        <end position="602"/>
    </location>
</feature>
<accession>A0ABU8ALE7</accession>
<keyword evidence="10" id="KW-0547">Nucleotide-binding</keyword>
<dbReference type="PANTHER" id="PTHR45436">
    <property type="entry name" value="SENSOR HISTIDINE KINASE YKOH"/>
    <property type="match status" value="1"/>
</dbReference>
<comment type="catalytic activity">
    <reaction evidence="1">
        <text>ATP + protein L-histidine = ADP + protein N-phospho-L-histidine.</text>
        <dbReference type="EC" id="2.7.13.3"/>
    </reaction>
</comment>
<dbReference type="Proteomes" id="UP001310290">
    <property type="component" value="Unassembled WGS sequence"/>
</dbReference>
<keyword evidence="11" id="KW-1185">Reference proteome</keyword>
<keyword evidence="4" id="KW-0808">Transferase</keyword>
<dbReference type="Pfam" id="PF02518">
    <property type="entry name" value="HATPase_c"/>
    <property type="match status" value="1"/>
</dbReference>
<evidence type="ECO:0000256" key="8">
    <source>
        <dbReference type="SAM" id="Phobius"/>
    </source>
</evidence>
<feature type="compositionally biased region" description="Basic and acidic residues" evidence="7">
    <location>
        <begin position="744"/>
        <end position="768"/>
    </location>
</feature>
<evidence type="ECO:0000256" key="7">
    <source>
        <dbReference type="SAM" id="MobiDB-lite"/>
    </source>
</evidence>
<dbReference type="EC" id="2.7.13.3" evidence="2"/>
<feature type="region of interest" description="Disordered" evidence="7">
    <location>
        <begin position="657"/>
        <end position="813"/>
    </location>
</feature>
<keyword evidence="3" id="KW-0597">Phosphoprotein</keyword>
<dbReference type="SMART" id="SM00387">
    <property type="entry name" value="HATPase_c"/>
    <property type="match status" value="1"/>
</dbReference>
<comment type="caution">
    <text evidence="10">The sequence shown here is derived from an EMBL/GenBank/DDBJ whole genome shotgun (WGS) entry which is preliminary data.</text>
</comment>
<sequence>MTAPSSPRSPGERPALRSVLPLPLVTALLTATATGAAVAVAPQSVRTPLAAGAGAAALLLTAVVAVAMHARVSVRLLRLRLDAVSRETGLLLRERARRAEEFAQERGRLTEEFVQERARIAAEFARERVRLTTESERERERLSDERDRAAEEITQERVALSERAKQAETERSAVLAVTANVAGRMQALATATLADLRAMEERHADEDVLADLLHLDHRTAQAGRLADSVAVLAGARSGRRWARPIPMESILRGAMGRIGAYRRVRLHSSSETAVAGHAAEGVMHALAELLDNAANFSPPTAEVHVYVEEVPAGAIISVEDSGLVMGDVQLRRAERAVSGETTDLASLSGTRLGLAVVGRLARKHALRISFRPSARGGTGVLMLIPQDVLASTMPTTASPTGSAPAQSPYGGVRAPHDLDAEPTPTHSFPTDAPAAPVADPVADALIDSLSGYRNATPAPDPTPTPAPAPAPGNPAGAPAFGSSYDGSSDYSSGYSSSYSSGYSSGSSQDSSYDSPYDSSHDPSYGSPSGTPGSAFGSSFRSSFSSEFGTGEYESGSADETAAPSDALPRRRRGQSLADAEARTRAAADAAAARPERTSRPTEDASSGAVRFSSFRRAVRGTGGGLDQAFVQGTAADDEGATGVPPGTGAALEPVRDAAAPAEAVRQPELEPVRESEWGAVAGSAWEPGPEPVRETAWEPGPPVQDGAWAPEPARGLVWEPEAVKEAAWQAEAAAELPWAPDPAGEAKWELDPVRELAWEPARDTRPAPDDDTGSASYPSPSYPDPDPDPDPAGERLPAPDPRTHPHLEGDHTP</sequence>
<evidence type="ECO:0000256" key="2">
    <source>
        <dbReference type="ARBA" id="ARBA00012438"/>
    </source>
</evidence>
<feature type="compositionally biased region" description="Low complexity" evidence="7">
    <location>
        <begin position="725"/>
        <end position="743"/>
    </location>
</feature>
<feature type="compositionally biased region" description="Basic and acidic residues" evidence="7">
    <location>
        <begin position="801"/>
        <end position="813"/>
    </location>
</feature>
<proteinExistence type="predicted"/>
<reference evidence="10" key="1">
    <citation type="submission" date="2023-04" db="EMBL/GenBank/DDBJ databases">
        <title>Genomic diversity of scab-causing Streptomyces spp. in the province of Quebec, Canada.</title>
        <authorList>
            <person name="Biessy A."/>
            <person name="Cadieux M."/>
            <person name="Ciotola M."/>
            <person name="Filion M."/>
        </authorList>
    </citation>
    <scope>NUCLEOTIDE SEQUENCE</scope>
    <source>
        <strain evidence="10">B21-115</strain>
    </source>
</reference>
<dbReference type="InterPro" id="IPR003594">
    <property type="entry name" value="HATPase_dom"/>
</dbReference>
<keyword evidence="8" id="KW-1133">Transmembrane helix</keyword>
<feature type="coiled-coil region" evidence="6">
    <location>
        <begin position="132"/>
        <end position="170"/>
    </location>
</feature>
<evidence type="ECO:0000313" key="10">
    <source>
        <dbReference type="EMBL" id="MEH0634511.1"/>
    </source>
</evidence>
<evidence type="ECO:0000259" key="9">
    <source>
        <dbReference type="SMART" id="SM00387"/>
    </source>
</evidence>
<feature type="compositionally biased region" description="Low complexity" evidence="7">
    <location>
        <begin position="473"/>
        <end position="555"/>
    </location>
</feature>
<feature type="region of interest" description="Disordered" evidence="7">
    <location>
        <begin position="451"/>
        <end position="615"/>
    </location>
</feature>
<feature type="transmembrane region" description="Helical" evidence="8">
    <location>
        <begin position="49"/>
        <end position="70"/>
    </location>
</feature>
<evidence type="ECO:0000256" key="6">
    <source>
        <dbReference type="SAM" id="Coils"/>
    </source>
</evidence>
<feature type="compositionally biased region" description="Basic and acidic residues" evidence="7">
    <location>
        <begin position="665"/>
        <end position="676"/>
    </location>
</feature>
<keyword evidence="8" id="KW-0812">Transmembrane</keyword>
<dbReference type="SUPFAM" id="SSF55874">
    <property type="entry name" value="ATPase domain of HSP90 chaperone/DNA topoisomerase II/histidine kinase"/>
    <property type="match status" value="1"/>
</dbReference>
<feature type="compositionally biased region" description="Polar residues" evidence="7">
    <location>
        <begin position="393"/>
        <end position="405"/>
    </location>
</feature>
<dbReference type="InterPro" id="IPR050428">
    <property type="entry name" value="TCS_sensor_his_kinase"/>
</dbReference>
<dbReference type="RefSeq" id="WP_334658722.1">
    <property type="nucleotide sequence ID" value="NZ_JARULZ010000001.1"/>
</dbReference>
<evidence type="ECO:0000256" key="3">
    <source>
        <dbReference type="ARBA" id="ARBA00022553"/>
    </source>
</evidence>
<feature type="domain" description="Histidine kinase/HSP90-like ATPase" evidence="9">
    <location>
        <begin position="277"/>
        <end position="388"/>
    </location>
</feature>
<dbReference type="Gene3D" id="3.30.565.10">
    <property type="entry name" value="Histidine kinase-like ATPase, C-terminal domain"/>
    <property type="match status" value="1"/>
</dbReference>
<gene>
    <name evidence="10" type="ORF">QBA35_14270</name>
</gene>
<organism evidence="10 11">
    <name type="scientific">Streptomyces bottropensis</name>
    <dbReference type="NCBI Taxonomy" id="42235"/>
    <lineage>
        <taxon>Bacteria</taxon>
        <taxon>Bacillati</taxon>
        <taxon>Actinomycetota</taxon>
        <taxon>Actinomycetes</taxon>
        <taxon>Kitasatosporales</taxon>
        <taxon>Streptomycetaceae</taxon>
        <taxon>Streptomyces</taxon>
    </lineage>
</organism>
<evidence type="ECO:0000256" key="1">
    <source>
        <dbReference type="ARBA" id="ARBA00000085"/>
    </source>
</evidence>
<dbReference type="InterPro" id="IPR036890">
    <property type="entry name" value="HATPase_C_sf"/>
</dbReference>
<name>A0ABU8ALE7_9ACTN</name>
<feature type="region of interest" description="Disordered" evidence="7">
    <location>
        <begin position="393"/>
        <end position="436"/>
    </location>
</feature>